<dbReference type="AlphaFoldDB" id="A0A168LGJ3"/>
<proteinExistence type="predicted"/>
<accession>A0A168LGJ3</accession>
<protein>
    <submittedName>
        <fullName evidence="1">Uncharacterized protein</fullName>
    </submittedName>
</protein>
<evidence type="ECO:0000313" key="2">
    <source>
        <dbReference type="Proteomes" id="UP000078561"/>
    </source>
</evidence>
<sequence length="66" mass="7533">MGKTIRLKTNLPQHSQLFNDLPSHQQALSIDNNTGNITEDYPRHPLSDYLFLYALALPPLPFVKID</sequence>
<evidence type="ECO:0000313" key="1">
    <source>
        <dbReference type="EMBL" id="SAL96740.1"/>
    </source>
</evidence>
<dbReference type="EMBL" id="LT551165">
    <property type="protein sequence ID" value="SAL96740.1"/>
    <property type="molecule type" value="Genomic_DNA"/>
</dbReference>
<organism evidence="1">
    <name type="scientific">Absidia glauca</name>
    <name type="common">Pin mould</name>
    <dbReference type="NCBI Taxonomy" id="4829"/>
    <lineage>
        <taxon>Eukaryota</taxon>
        <taxon>Fungi</taxon>
        <taxon>Fungi incertae sedis</taxon>
        <taxon>Mucoromycota</taxon>
        <taxon>Mucoromycotina</taxon>
        <taxon>Mucoromycetes</taxon>
        <taxon>Mucorales</taxon>
        <taxon>Cunninghamellaceae</taxon>
        <taxon>Absidia</taxon>
    </lineage>
</organism>
<dbReference type="Proteomes" id="UP000078561">
    <property type="component" value="Unassembled WGS sequence"/>
</dbReference>
<keyword evidence="2" id="KW-1185">Reference proteome</keyword>
<gene>
    <name evidence="1" type="primary">ABSGL_02156.1 scaffold 2596</name>
</gene>
<name>A0A168LGJ3_ABSGL</name>
<dbReference type="InParanoid" id="A0A168LGJ3"/>
<reference evidence="1" key="1">
    <citation type="submission" date="2016-04" db="EMBL/GenBank/DDBJ databases">
        <authorList>
            <person name="Evans L.H."/>
            <person name="Alamgir A."/>
            <person name="Owens N."/>
            <person name="Weber N.D."/>
            <person name="Virtaneva K."/>
            <person name="Barbian K."/>
            <person name="Babar A."/>
            <person name="Rosenke K."/>
        </authorList>
    </citation>
    <scope>NUCLEOTIDE SEQUENCE [LARGE SCALE GENOMIC DNA]</scope>
    <source>
        <strain evidence="1">CBS 101.48</strain>
    </source>
</reference>